<comment type="similarity">
    <text evidence="1">Belongs to the methyltransferase superfamily.</text>
</comment>
<dbReference type="GO" id="GO:0008757">
    <property type="term" value="F:S-adenosylmethionine-dependent methyltransferase activity"/>
    <property type="evidence" value="ECO:0007669"/>
    <property type="project" value="InterPro"/>
</dbReference>
<name>A0A1X2ICN6_9FUNG</name>
<dbReference type="CDD" id="cd02440">
    <property type="entry name" value="AdoMet_MTases"/>
    <property type="match status" value="1"/>
</dbReference>
<dbReference type="Proteomes" id="UP000193560">
    <property type="component" value="Unassembled WGS sequence"/>
</dbReference>
<keyword evidence="2 5" id="KW-0489">Methyltransferase</keyword>
<dbReference type="PANTHER" id="PTHR44942:SF4">
    <property type="entry name" value="METHYLTRANSFERASE TYPE 11 DOMAIN-CONTAINING PROTEIN"/>
    <property type="match status" value="1"/>
</dbReference>
<protein>
    <submittedName>
        <fullName evidence="5">S-adenosyl-L-methionine-dependent methyltransferase</fullName>
    </submittedName>
</protein>
<organism evidence="5 6">
    <name type="scientific">Absidia repens</name>
    <dbReference type="NCBI Taxonomy" id="90262"/>
    <lineage>
        <taxon>Eukaryota</taxon>
        <taxon>Fungi</taxon>
        <taxon>Fungi incertae sedis</taxon>
        <taxon>Mucoromycota</taxon>
        <taxon>Mucoromycotina</taxon>
        <taxon>Mucoromycetes</taxon>
        <taxon>Mucorales</taxon>
        <taxon>Cunninghamellaceae</taxon>
        <taxon>Absidia</taxon>
    </lineage>
</organism>
<sequence>MSLQQPHSVASNGFQNGSDLYALSRPKYPLEAIEYIKTIVPENSKILDLAAGTGIMTKLLVDAHYQVAAVEPVAGMRDQLRQTVPGVTVTDGTSWDTALPSESQDAIIIAQAFHWFDDLKTLQEMHRILKPNGKLLLIWNLECKKNSRWVQELRDLYEVYDAEVPQYRKNNWKKVWQTQDAQALFNTPLQYQHFDYNMPTTRDNVFKRILSKSYIAVLPKEEQARLEKKVNAILDDPELGFVADPVTGQFIYPHDTDLFWAQKK</sequence>
<dbReference type="SUPFAM" id="SSF53335">
    <property type="entry name" value="S-adenosyl-L-methionine-dependent methyltransferases"/>
    <property type="match status" value="1"/>
</dbReference>
<evidence type="ECO:0000256" key="1">
    <source>
        <dbReference type="ARBA" id="ARBA00008361"/>
    </source>
</evidence>
<evidence type="ECO:0000313" key="5">
    <source>
        <dbReference type="EMBL" id="ORZ14059.1"/>
    </source>
</evidence>
<dbReference type="AlphaFoldDB" id="A0A1X2ICN6"/>
<dbReference type="OrthoDB" id="66144at2759"/>
<comment type="caution">
    <text evidence="5">The sequence shown here is derived from an EMBL/GenBank/DDBJ whole genome shotgun (WGS) entry which is preliminary data.</text>
</comment>
<dbReference type="GO" id="GO:0032259">
    <property type="term" value="P:methylation"/>
    <property type="evidence" value="ECO:0007669"/>
    <property type="project" value="UniProtKB-KW"/>
</dbReference>
<dbReference type="EMBL" id="MCGE01000015">
    <property type="protein sequence ID" value="ORZ14059.1"/>
    <property type="molecule type" value="Genomic_DNA"/>
</dbReference>
<evidence type="ECO:0000313" key="6">
    <source>
        <dbReference type="Proteomes" id="UP000193560"/>
    </source>
</evidence>
<dbReference type="InterPro" id="IPR029063">
    <property type="entry name" value="SAM-dependent_MTases_sf"/>
</dbReference>
<dbReference type="Gene3D" id="3.40.50.150">
    <property type="entry name" value="Vaccinia Virus protein VP39"/>
    <property type="match status" value="1"/>
</dbReference>
<dbReference type="PANTHER" id="PTHR44942">
    <property type="entry name" value="METHYLTRANSF_11 DOMAIN-CONTAINING PROTEIN"/>
    <property type="match status" value="1"/>
</dbReference>
<keyword evidence="6" id="KW-1185">Reference proteome</keyword>
<feature type="domain" description="Methyltransferase type 11" evidence="4">
    <location>
        <begin position="47"/>
        <end position="136"/>
    </location>
</feature>
<evidence type="ECO:0000256" key="3">
    <source>
        <dbReference type="ARBA" id="ARBA00022679"/>
    </source>
</evidence>
<reference evidence="5 6" key="1">
    <citation type="submission" date="2016-07" db="EMBL/GenBank/DDBJ databases">
        <title>Pervasive Adenine N6-methylation of Active Genes in Fungi.</title>
        <authorList>
            <consortium name="DOE Joint Genome Institute"/>
            <person name="Mondo S.J."/>
            <person name="Dannebaum R.O."/>
            <person name="Kuo R.C."/>
            <person name="Labutti K."/>
            <person name="Haridas S."/>
            <person name="Kuo A."/>
            <person name="Salamov A."/>
            <person name="Ahrendt S.R."/>
            <person name="Lipzen A."/>
            <person name="Sullivan W."/>
            <person name="Andreopoulos W.B."/>
            <person name="Clum A."/>
            <person name="Lindquist E."/>
            <person name="Daum C."/>
            <person name="Ramamoorthy G.K."/>
            <person name="Gryganskyi A."/>
            <person name="Culley D."/>
            <person name="Magnuson J.K."/>
            <person name="James T.Y."/>
            <person name="O'Malley M.A."/>
            <person name="Stajich J.E."/>
            <person name="Spatafora J.W."/>
            <person name="Visel A."/>
            <person name="Grigoriev I.V."/>
        </authorList>
    </citation>
    <scope>NUCLEOTIDE SEQUENCE [LARGE SCALE GENOMIC DNA]</scope>
    <source>
        <strain evidence="5 6">NRRL 1336</strain>
    </source>
</reference>
<gene>
    <name evidence="5" type="ORF">BCR42DRAFT_354429</name>
</gene>
<dbReference type="STRING" id="90262.A0A1X2ICN6"/>
<dbReference type="InterPro" id="IPR013216">
    <property type="entry name" value="Methyltransf_11"/>
</dbReference>
<keyword evidence="3 5" id="KW-0808">Transferase</keyword>
<accession>A0A1X2ICN6</accession>
<proteinExistence type="inferred from homology"/>
<dbReference type="Pfam" id="PF08241">
    <property type="entry name" value="Methyltransf_11"/>
    <property type="match status" value="1"/>
</dbReference>
<dbReference type="InterPro" id="IPR051052">
    <property type="entry name" value="Diverse_substrate_MTase"/>
</dbReference>
<evidence type="ECO:0000256" key="2">
    <source>
        <dbReference type="ARBA" id="ARBA00022603"/>
    </source>
</evidence>
<evidence type="ECO:0000259" key="4">
    <source>
        <dbReference type="Pfam" id="PF08241"/>
    </source>
</evidence>